<sequence length="163" mass="18422">MASVWDTPLNVPFVISTLLVVSVSAENSLGQCEQATPGWAETGLTAGFCLVADRKLMSYLPPHYADYIKNDHRFSFTEFAHWDIIGYLPWFEPFGTLLKSEISIDVVQKRLSLNIERLSATVSNTMADVLQSKWGDESDFYAVHLHQTVLLVFNHSEENDYFG</sequence>
<dbReference type="RefSeq" id="XP_046076482.1">
    <property type="nucleotide sequence ID" value="XM_046219778.1"/>
</dbReference>
<dbReference type="GeneID" id="70250065"/>
<dbReference type="EMBL" id="JAJTJA010000002">
    <property type="protein sequence ID" value="KAH8703464.1"/>
    <property type="molecule type" value="Genomic_DNA"/>
</dbReference>
<feature type="signal peptide" evidence="1">
    <location>
        <begin position="1"/>
        <end position="25"/>
    </location>
</feature>
<evidence type="ECO:0000313" key="2">
    <source>
        <dbReference type="EMBL" id="KAH8703464.1"/>
    </source>
</evidence>
<evidence type="ECO:0000256" key="1">
    <source>
        <dbReference type="SAM" id="SignalP"/>
    </source>
</evidence>
<evidence type="ECO:0000313" key="3">
    <source>
        <dbReference type="Proteomes" id="UP001201262"/>
    </source>
</evidence>
<dbReference type="AlphaFoldDB" id="A0AAD4L2P0"/>
<keyword evidence="1" id="KW-0732">Signal</keyword>
<feature type="chain" id="PRO_5042108958" evidence="1">
    <location>
        <begin position="26"/>
        <end position="163"/>
    </location>
</feature>
<protein>
    <submittedName>
        <fullName evidence="2">Uncharacterized protein</fullName>
    </submittedName>
</protein>
<name>A0AAD4L2P0_9EURO</name>
<gene>
    <name evidence="2" type="ORF">BGW36DRAFT_423025</name>
</gene>
<comment type="caution">
    <text evidence="2">The sequence shown here is derived from an EMBL/GenBank/DDBJ whole genome shotgun (WGS) entry which is preliminary data.</text>
</comment>
<reference evidence="2" key="1">
    <citation type="submission" date="2021-12" db="EMBL/GenBank/DDBJ databases">
        <title>Convergent genome expansion in fungi linked to evolution of root-endophyte symbiosis.</title>
        <authorList>
            <consortium name="DOE Joint Genome Institute"/>
            <person name="Ke Y.-H."/>
            <person name="Bonito G."/>
            <person name="Liao H.-L."/>
            <person name="Looney B."/>
            <person name="Rojas-Flechas A."/>
            <person name="Nash J."/>
            <person name="Hameed K."/>
            <person name="Schadt C."/>
            <person name="Martin F."/>
            <person name="Crous P.W."/>
            <person name="Miettinen O."/>
            <person name="Magnuson J.K."/>
            <person name="Labbe J."/>
            <person name="Jacobson D."/>
            <person name="Doktycz M.J."/>
            <person name="Veneault-Fourrey C."/>
            <person name="Kuo A."/>
            <person name="Mondo S."/>
            <person name="Calhoun S."/>
            <person name="Riley R."/>
            <person name="Ohm R."/>
            <person name="LaButti K."/>
            <person name="Andreopoulos B."/>
            <person name="Pangilinan J."/>
            <person name="Nolan M."/>
            <person name="Tritt A."/>
            <person name="Clum A."/>
            <person name="Lipzen A."/>
            <person name="Daum C."/>
            <person name="Barry K."/>
            <person name="Grigoriev I.V."/>
            <person name="Vilgalys R."/>
        </authorList>
    </citation>
    <scope>NUCLEOTIDE SEQUENCE</scope>
    <source>
        <strain evidence="2">PMI_201</strain>
    </source>
</reference>
<organism evidence="2 3">
    <name type="scientific">Talaromyces proteolyticus</name>
    <dbReference type="NCBI Taxonomy" id="1131652"/>
    <lineage>
        <taxon>Eukaryota</taxon>
        <taxon>Fungi</taxon>
        <taxon>Dikarya</taxon>
        <taxon>Ascomycota</taxon>
        <taxon>Pezizomycotina</taxon>
        <taxon>Eurotiomycetes</taxon>
        <taxon>Eurotiomycetidae</taxon>
        <taxon>Eurotiales</taxon>
        <taxon>Trichocomaceae</taxon>
        <taxon>Talaromyces</taxon>
        <taxon>Talaromyces sect. Bacilispori</taxon>
    </lineage>
</organism>
<accession>A0AAD4L2P0</accession>
<keyword evidence="3" id="KW-1185">Reference proteome</keyword>
<proteinExistence type="predicted"/>
<dbReference type="Proteomes" id="UP001201262">
    <property type="component" value="Unassembled WGS sequence"/>
</dbReference>